<name>A0A182IER1_ANOAR</name>
<evidence type="ECO:0000313" key="2">
    <source>
        <dbReference type="EnsemblMetazoa" id="AARA012088-PA"/>
    </source>
</evidence>
<evidence type="ECO:0000259" key="1">
    <source>
        <dbReference type="Pfam" id="PF14214"/>
    </source>
</evidence>
<proteinExistence type="predicted"/>
<reference evidence="2" key="1">
    <citation type="submission" date="2022-08" db="UniProtKB">
        <authorList>
            <consortium name="EnsemblMetazoa"/>
        </authorList>
    </citation>
    <scope>IDENTIFICATION</scope>
    <source>
        <strain evidence="2">Dongola</strain>
    </source>
</reference>
<keyword evidence="3" id="KW-1185">Reference proteome</keyword>
<dbReference type="VEuPathDB" id="VectorBase:AARA21_006050"/>
<sequence length="414" mass="47484">MPLHLLRWVHPYGQIIQCARIGLSLTVAVLSRTVFREHYAIVSEPLDGYRVMYRRMRNSNFTIRAQHETVDTRIALNNDMVRETVITLQRIFMQSTPMTRVFQHAHKRMIGGNEDMQLRIHSRLQGLDRRRYNRPTADEIGGIFIGSGQDQSRDIVLQLRASGHLMRVFEYHQIHDALQYPLLHPHAEVGWKFGIPKATRRGQGLNENNNTIDEANHEGNEALAPRGQVTPREYAAYRMCTRDRDDSLIHRSGRLMQQYCVDQACTIEEQRLKYQRQHQSQFRADVYAGVMDSIGVMDTEQQPGAEHGRRTLNRTGTRIILAPSYPGSDPRCNGHLTEALFPGQNVSDRPDLTARVFGEKLKAVLTDLSAGLLDLELARIHVIEYQKRGLPHAHLLMILADTDKPRLASEYDRS</sequence>
<feature type="domain" description="Helitron helicase-like" evidence="1">
    <location>
        <begin position="234"/>
        <end position="333"/>
    </location>
</feature>
<dbReference type="Pfam" id="PF14214">
    <property type="entry name" value="Helitron_like_N"/>
    <property type="match status" value="2"/>
</dbReference>
<organism evidence="2 3">
    <name type="scientific">Anopheles arabiensis</name>
    <name type="common">Mosquito</name>
    <dbReference type="NCBI Taxonomy" id="7173"/>
    <lineage>
        <taxon>Eukaryota</taxon>
        <taxon>Metazoa</taxon>
        <taxon>Ecdysozoa</taxon>
        <taxon>Arthropoda</taxon>
        <taxon>Hexapoda</taxon>
        <taxon>Insecta</taxon>
        <taxon>Pterygota</taxon>
        <taxon>Neoptera</taxon>
        <taxon>Endopterygota</taxon>
        <taxon>Diptera</taxon>
        <taxon>Nematocera</taxon>
        <taxon>Culicoidea</taxon>
        <taxon>Culicidae</taxon>
        <taxon>Anophelinae</taxon>
        <taxon>Anopheles</taxon>
    </lineage>
</organism>
<dbReference type="EMBL" id="APCN01009162">
    <property type="status" value="NOT_ANNOTATED_CDS"/>
    <property type="molecule type" value="Genomic_DNA"/>
</dbReference>
<dbReference type="Proteomes" id="UP000075840">
    <property type="component" value="Unassembled WGS sequence"/>
</dbReference>
<dbReference type="VEuPathDB" id="VectorBase:AARA012088"/>
<evidence type="ECO:0000313" key="3">
    <source>
        <dbReference type="Proteomes" id="UP000075840"/>
    </source>
</evidence>
<dbReference type="PANTHER" id="PTHR45786:SF74">
    <property type="entry name" value="ATP-DEPENDENT DNA HELICASE"/>
    <property type="match status" value="1"/>
</dbReference>
<dbReference type="AlphaFoldDB" id="A0A182IER1"/>
<dbReference type="PANTHER" id="PTHR45786">
    <property type="entry name" value="DNA BINDING PROTEIN-LIKE"/>
    <property type="match status" value="1"/>
</dbReference>
<dbReference type="InterPro" id="IPR025476">
    <property type="entry name" value="Helitron_helicase-like"/>
</dbReference>
<protein>
    <recommendedName>
        <fullName evidence="1">Helitron helicase-like domain-containing protein</fullName>
    </recommendedName>
</protein>
<accession>A0A182IER1</accession>
<dbReference type="EnsemblMetazoa" id="AARA012088-RA">
    <property type="protein sequence ID" value="AARA012088-PA"/>
    <property type="gene ID" value="AARA012088"/>
</dbReference>
<feature type="domain" description="Helitron helicase-like" evidence="1">
    <location>
        <begin position="337"/>
        <end position="397"/>
    </location>
</feature>